<feature type="compositionally biased region" description="Basic and acidic residues" evidence="9">
    <location>
        <begin position="49"/>
        <end position="68"/>
    </location>
</feature>
<dbReference type="Pfam" id="PF24863">
    <property type="entry name" value="zf-CCCH_Mcm10"/>
    <property type="match status" value="1"/>
</dbReference>
<evidence type="ECO:0000256" key="4">
    <source>
        <dbReference type="ARBA" id="ARBA00022705"/>
    </source>
</evidence>
<dbReference type="GO" id="GO:0003688">
    <property type="term" value="F:DNA replication origin binding"/>
    <property type="evidence" value="ECO:0007669"/>
    <property type="project" value="TreeGrafter"/>
</dbReference>
<dbReference type="Pfam" id="PF22379">
    <property type="entry name" value="OB_MCM10"/>
    <property type="match status" value="1"/>
</dbReference>
<keyword evidence="5" id="KW-0479">Metal-binding</keyword>
<evidence type="ECO:0000256" key="5">
    <source>
        <dbReference type="ARBA" id="ARBA00022723"/>
    </source>
</evidence>
<evidence type="ECO:0000256" key="6">
    <source>
        <dbReference type="ARBA" id="ARBA00022771"/>
    </source>
</evidence>
<dbReference type="OMA" id="YKMPCKA"/>
<gene>
    <name evidence="11" type="primary">CSON008787</name>
</gene>
<reference evidence="11" key="1">
    <citation type="submission" date="2018-07" db="EMBL/GenBank/DDBJ databases">
        <authorList>
            <person name="Quirk P.G."/>
            <person name="Krulwich T.A."/>
        </authorList>
    </citation>
    <scope>NUCLEOTIDE SEQUENCE</scope>
</reference>
<dbReference type="InterPro" id="IPR015411">
    <property type="entry name" value="Rep_factor_Mcm10_C"/>
</dbReference>
<sequence length="744" mass="83946">MDKDIDELEKLFLEGDEQENNKISANPQINTSDIEREKNLLALLSSEAADEKPEKVKEKSLVHDNDRDSSDDEDVRNFLERKYNEYGRDIKNSLKKQEDEQKDRRISHEVTSSLKVNPSTIAGQSTSFKQKVSTETKSQPLTNFFEKSTVYTDPVFGMRIKQPLISSAVLLERMQGRTPISFARVRGHTEQGGDLTKDWVIAGAIISKSVKESKKGAKFSIWKLSDLRHDMKIVTVFLFKSAHNDLWKTAEGMVVGILNPGVLDRKDENKDEAVLSVDNAQKVMLLGQSKDLGKCRSKTKNGEPCQAIVNLTDCEYCVFHIKQEYNKASKRSEMQSSTAGRGLNELRNKILGKNEVFYGGQSYSAIPAKKNPKQVAKDQHRLMTLSEYYQSPNGTTTTAVRAEIAENEQNMKRNRVGAAERHEANGKQRQKDLERLALLGGPSENSDSMLNSTPTTQSPNTMVNKIKTPISKPAPLIAPESWKNKKTQELLFSSQKPKLSAPKLSGGNFTVDLSMSSKQAERAKQHAIELLKKKPIEKSNPNFVKHRGTEAGKKRALEELNQNMTSPEQHDTKRAKLDKTAEEIAKRERLLRIMNATSSHSDLLEIKEQERQDKYFSVLEKKEAMEEKMLTTTKVACKAVICLKCKYVALSAADRCKEENHPLKIKDAEKRFFKCKDCGNRTISLQRIPKLACKNCQSSRWERTSMMPEKNVKLGEQLSIRGDEEMFIGSTSGTANLNLLVPDE</sequence>
<dbReference type="Gene3D" id="2.40.50.140">
    <property type="entry name" value="Nucleic acid-binding proteins"/>
    <property type="match status" value="1"/>
</dbReference>
<dbReference type="PANTHER" id="PTHR13454">
    <property type="entry name" value="PROTEIN MCM10 HOMOLOG"/>
    <property type="match status" value="1"/>
</dbReference>
<dbReference type="GO" id="GO:0003697">
    <property type="term" value="F:single-stranded DNA binding"/>
    <property type="evidence" value="ECO:0007669"/>
    <property type="project" value="InterPro"/>
</dbReference>
<keyword evidence="6" id="KW-0863">Zinc-finger</keyword>
<evidence type="ECO:0000256" key="2">
    <source>
        <dbReference type="ARBA" id="ARBA00009679"/>
    </source>
</evidence>
<organism evidence="11">
    <name type="scientific">Culicoides sonorensis</name>
    <name type="common">Biting midge</name>
    <dbReference type="NCBI Taxonomy" id="179676"/>
    <lineage>
        <taxon>Eukaryota</taxon>
        <taxon>Metazoa</taxon>
        <taxon>Ecdysozoa</taxon>
        <taxon>Arthropoda</taxon>
        <taxon>Hexapoda</taxon>
        <taxon>Insecta</taxon>
        <taxon>Pterygota</taxon>
        <taxon>Neoptera</taxon>
        <taxon>Endopterygota</taxon>
        <taxon>Diptera</taxon>
        <taxon>Nematocera</taxon>
        <taxon>Chironomoidea</taxon>
        <taxon>Ceratopogonidae</taxon>
        <taxon>Ceratopogoninae</taxon>
        <taxon>Culicoides</taxon>
        <taxon>Monoculicoides</taxon>
    </lineage>
</organism>
<evidence type="ECO:0000259" key="10">
    <source>
        <dbReference type="SMART" id="SM01280"/>
    </source>
</evidence>
<name>A0A336M324_CULSO</name>
<evidence type="ECO:0000313" key="11">
    <source>
        <dbReference type="EMBL" id="SSX23329.1"/>
    </source>
</evidence>
<dbReference type="GO" id="GO:0043596">
    <property type="term" value="C:nuclear replication fork"/>
    <property type="evidence" value="ECO:0007669"/>
    <property type="project" value="TreeGrafter"/>
</dbReference>
<evidence type="ECO:0000256" key="8">
    <source>
        <dbReference type="ARBA" id="ARBA00023242"/>
    </source>
</evidence>
<feature type="compositionally biased region" description="Polar residues" evidence="9">
    <location>
        <begin position="443"/>
        <end position="463"/>
    </location>
</feature>
<feature type="compositionally biased region" description="Polar residues" evidence="9">
    <location>
        <begin position="21"/>
        <end position="32"/>
    </location>
</feature>
<proteinExistence type="inferred from homology"/>
<dbReference type="InterPro" id="IPR055065">
    <property type="entry name" value="OB_MCM10"/>
</dbReference>
<dbReference type="InterPro" id="IPR040184">
    <property type="entry name" value="Mcm10"/>
</dbReference>
<keyword evidence="4" id="KW-0235">DNA replication</keyword>
<dbReference type="GO" id="GO:0008270">
    <property type="term" value="F:zinc ion binding"/>
    <property type="evidence" value="ECO:0007669"/>
    <property type="project" value="UniProtKB-KW"/>
</dbReference>
<evidence type="ECO:0000256" key="9">
    <source>
        <dbReference type="SAM" id="MobiDB-lite"/>
    </source>
</evidence>
<comment type="subcellular location">
    <subcellularLocation>
        <location evidence="1">Nucleus</location>
    </subcellularLocation>
</comment>
<dbReference type="InterPro" id="IPR012340">
    <property type="entry name" value="NA-bd_OB-fold"/>
</dbReference>
<comment type="similarity">
    <text evidence="2">Belongs to the MCM10 family.</text>
</comment>
<dbReference type="Pfam" id="PF09329">
    <property type="entry name" value="zf-primase"/>
    <property type="match status" value="1"/>
</dbReference>
<evidence type="ECO:0000256" key="3">
    <source>
        <dbReference type="ARBA" id="ARBA00017770"/>
    </source>
</evidence>
<feature type="domain" description="Replication factor Mcm10 C-terminal" evidence="10">
    <location>
        <begin position="397"/>
        <end position="730"/>
    </location>
</feature>
<dbReference type="VEuPathDB" id="VectorBase:CSON008787"/>
<dbReference type="InterPro" id="IPR056791">
    <property type="entry name" value="Znf_Mcm10_C"/>
</dbReference>
<dbReference type="AlphaFoldDB" id="A0A336M324"/>
<dbReference type="InterPro" id="IPR015408">
    <property type="entry name" value="Znf_Mcm10/DnaG"/>
</dbReference>
<protein>
    <recommendedName>
        <fullName evidence="3">Protein MCM10 homolog</fullName>
    </recommendedName>
</protein>
<keyword evidence="8" id="KW-0539">Nucleus</keyword>
<keyword evidence="7" id="KW-0862">Zinc</keyword>
<dbReference type="PANTHER" id="PTHR13454:SF11">
    <property type="entry name" value="PROTEIN MCM10 HOMOLOG"/>
    <property type="match status" value="1"/>
</dbReference>
<feature type="region of interest" description="Disordered" evidence="9">
    <location>
        <begin position="439"/>
        <end position="463"/>
    </location>
</feature>
<evidence type="ECO:0000256" key="1">
    <source>
        <dbReference type="ARBA" id="ARBA00004123"/>
    </source>
</evidence>
<feature type="region of interest" description="Disordered" evidence="9">
    <location>
        <begin position="13"/>
        <end position="75"/>
    </location>
</feature>
<dbReference type="Pfam" id="PF09332">
    <property type="entry name" value="Mcm10"/>
    <property type="match status" value="1"/>
</dbReference>
<dbReference type="GO" id="GO:0006270">
    <property type="term" value="P:DNA replication initiation"/>
    <property type="evidence" value="ECO:0007669"/>
    <property type="project" value="InterPro"/>
</dbReference>
<dbReference type="SMART" id="SM01280">
    <property type="entry name" value="Mcm10"/>
    <property type="match status" value="1"/>
</dbReference>
<dbReference type="EMBL" id="UFQT01000336">
    <property type="protein sequence ID" value="SSX23329.1"/>
    <property type="molecule type" value="Genomic_DNA"/>
</dbReference>
<accession>A0A336M324</accession>
<evidence type="ECO:0000256" key="7">
    <source>
        <dbReference type="ARBA" id="ARBA00022833"/>
    </source>
</evidence>